<dbReference type="Proteomes" id="UP000697995">
    <property type="component" value="Unassembled WGS sequence"/>
</dbReference>
<dbReference type="RefSeq" id="WP_200306618.1">
    <property type="nucleotide sequence ID" value="NZ_NRSG01000477.1"/>
</dbReference>
<protein>
    <submittedName>
        <fullName evidence="1">Uncharacterized protein</fullName>
    </submittedName>
</protein>
<accession>A0ABS1D6K2</accession>
<proteinExistence type="predicted"/>
<evidence type="ECO:0000313" key="1">
    <source>
        <dbReference type="EMBL" id="MBK1662191.1"/>
    </source>
</evidence>
<organism evidence="1 2">
    <name type="scientific">Paracraurococcus ruber</name>
    <dbReference type="NCBI Taxonomy" id="77675"/>
    <lineage>
        <taxon>Bacteria</taxon>
        <taxon>Pseudomonadati</taxon>
        <taxon>Pseudomonadota</taxon>
        <taxon>Alphaproteobacteria</taxon>
        <taxon>Acetobacterales</taxon>
        <taxon>Roseomonadaceae</taxon>
        <taxon>Paracraurococcus</taxon>
    </lineage>
</organism>
<reference evidence="1 2" key="1">
    <citation type="journal article" date="2020" name="Microorganisms">
        <title>Osmotic Adaptation and Compatible Solute Biosynthesis of Phototrophic Bacteria as Revealed from Genome Analyses.</title>
        <authorList>
            <person name="Imhoff J.F."/>
            <person name="Rahn T."/>
            <person name="Kunzel S."/>
            <person name="Keller A."/>
            <person name="Neulinger S.C."/>
        </authorList>
    </citation>
    <scope>NUCLEOTIDE SEQUENCE [LARGE SCALE GENOMIC DNA]</scope>
    <source>
        <strain evidence="1 2">DSM 15382</strain>
    </source>
</reference>
<comment type="caution">
    <text evidence="1">The sequence shown here is derived from an EMBL/GenBank/DDBJ whole genome shotgun (WGS) entry which is preliminary data.</text>
</comment>
<name>A0ABS1D6K2_9PROT</name>
<gene>
    <name evidence="1" type="ORF">CKO45_28810</name>
</gene>
<evidence type="ECO:0000313" key="2">
    <source>
        <dbReference type="Proteomes" id="UP000697995"/>
    </source>
</evidence>
<dbReference type="EMBL" id="NRSG01000477">
    <property type="protein sequence ID" value="MBK1662191.1"/>
    <property type="molecule type" value="Genomic_DNA"/>
</dbReference>
<keyword evidence="2" id="KW-1185">Reference proteome</keyword>
<sequence length="207" mass="20581">CSTPCSAAADDPAGAAFDAAGTPLAAPLQGVLQLRPYPVLHLPDGRPVLLGGDGKRGAAPDPALDGRAVMAAGWLTSRGSLAMLVPDAPPAPLADPLPAPAVEPLGRWRVTGEICDGKCAAGAMRPGTGLAHRACAVLCLDGELPPVLVAEAPLAGSALLLLGGPEGGPMPAALRPLIGLRVTLEGHVERRGGLLVLLADPASAVAR</sequence>
<feature type="non-terminal residue" evidence="1">
    <location>
        <position position="1"/>
    </location>
</feature>